<dbReference type="WBParaSite" id="ES5_v2.g20808.t1">
    <property type="protein sequence ID" value="ES5_v2.g20808.t1"/>
    <property type="gene ID" value="ES5_v2.g20808"/>
</dbReference>
<sequence length="81" mass="8756">MVFCTTFIELIPFIGAQAFSVLTGLQLQNVIGPYGFTVSTINIALSSGIYYKAFKKSIGTFVPAKFVVSVNTNSLVTTNVR</sequence>
<evidence type="ECO:0000313" key="2">
    <source>
        <dbReference type="WBParaSite" id="ES5_v2.g20808.t1"/>
    </source>
</evidence>
<evidence type="ECO:0000313" key="1">
    <source>
        <dbReference type="Proteomes" id="UP000887579"/>
    </source>
</evidence>
<protein>
    <submittedName>
        <fullName evidence="2">Uncharacterized protein</fullName>
    </submittedName>
</protein>
<name>A0AC34FU43_9BILA</name>
<dbReference type="Proteomes" id="UP000887579">
    <property type="component" value="Unplaced"/>
</dbReference>
<proteinExistence type="predicted"/>
<reference evidence="2" key="1">
    <citation type="submission" date="2022-11" db="UniProtKB">
        <authorList>
            <consortium name="WormBaseParasite"/>
        </authorList>
    </citation>
    <scope>IDENTIFICATION</scope>
</reference>
<organism evidence="1 2">
    <name type="scientific">Panagrolaimus sp. ES5</name>
    <dbReference type="NCBI Taxonomy" id="591445"/>
    <lineage>
        <taxon>Eukaryota</taxon>
        <taxon>Metazoa</taxon>
        <taxon>Ecdysozoa</taxon>
        <taxon>Nematoda</taxon>
        <taxon>Chromadorea</taxon>
        <taxon>Rhabditida</taxon>
        <taxon>Tylenchina</taxon>
        <taxon>Panagrolaimomorpha</taxon>
        <taxon>Panagrolaimoidea</taxon>
        <taxon>Panagrolaimidae</taxon>
        <taxon>Panagrolaimus</taxon>
    </lineage>
</organism>
<accession>A0AC34FU43</accession>